<dbReference type="RefSeq" id="WP_128277475.1">
    <property type="nucleotide sequence ID" value="NZ_PIPF01000014.1"/>
</dbReference>
<feature type="transmembrane region" description="Helical" evidence="2">
    <location>
        <begin position="21"/>
        <end position="44"/>
    </location>
</feature>
<dbReference type="Pfam" id="PF13462">
    <property type="entry name" value="Thioredoxin_4"/>
    <property type="match status" value="1"/>
</dbReference>
<evidence type="ECO:0000313" key="4">
    <source>
        <dbReference type="EMBL" id="RWU81549.1"/>
    </source>
</evidence>
<feature type="region of interest" description="Disordered" evidence="1">
    <location>
        <begin position="49"/>
        <end position="76"/>
    </location>
</feature>
<keyword evidence="5" id="KW-1185">Reference proteome</keyword>
<gene>
    <name evidence="4" type="ORF">CWN80_14555</name>
</gene>
<protein>
    <recommendedName>
        <fullName evidence="3">Thioredoxin-like fold domain-containing protein</fullName>
    </recommendedName>
</protein>
<keyword evidence="2" id="KW-1133">Transmembrane helix</keyword>
<dbReference type="InterPro" id="IPR036249">
    <property type="entry name" value="Thioredoxin-like_sf"/>
</dbReference>
<dbReference type="EMBL" id="PIPF01000014">
    <property type="protein sequence ID" value="RWU81549.1"/>
    <property type="molecule type" value="Genomic_DNA"/>
</dbReference>
<evidence type="ECO:0000256" key="2">
    <source>
        <dbReference type="SAM" id="Phobius"/>
    </source>
</evidence>
<sequence>MSTQDRKAKAQAAAGTTGRGANVIVVAGIVIVLAMALVVGGVIWASRDDGASTTGTSQLPDGVTKGEPIEPFAAAKPPKDAPVVDLYEDFRCPVCAVFEQAAGATITDLAKDGKIRLRVHLKTVIDSNTGGDSSAVAGSSAVCAADEGAWEPYHEALFARQPQQETAEGFPTDAYTEAAKEAGLEGDALDAWQQCTDDGTYVDYVRSVDEASFKAGFKGTPALTVDGTRLQWGGLVDEATGRMDTARLEEILTSGEVPSELEETP</sequence>
<evidence type="ECO:0000256" key="1">
    <source>
        <dbReference type="SAM" id="MobiDB-lite"/>
    </source>
</evidence>
<comment type="caution">
    <text evidence="4">The sequence shown here is derived from an EMBL/GenBank/DDBJ whole genome shotgun (WGS) entry which is preliminary data.</text>
</comment>
<evidence type="ECO:0000313" key="5">
    <source>
        <dbReference type="Proteomes" id="UP000288711"/>
    </source>
</evidence>
<dbReference type="InterPro" id="IPR012336">
    <property type="entry name" value="Thioredoxin-like_fold"/>
</dbReference>
<dbReference type="AlphaFoldDB" id="A0A444AZI5"/>
<dbReference type="SUPFAM" id="SSF52833">
    <property type="entry name" value="Thioredoxin-like"/>
    <property type="match status" value="1"/>
</dbReference>
<keyword evidence="2" id="KW-0472">Membrane</keyword>
<feature type="domain" description="Thioredoxin-like fold" evidence="3">
    <location>
        <begin position="79"/>
        <end position="231"/>
    </location>
</feature>
<dbReference type="Proteomes" id="UP000288711">
    <property type="component" value="Unassembled WGS sequence"/>
</dbReference>
<accession>A0A444AZI5</accession>
<reference evidence="4 5" key="1">
    <citation type="journal article" date="2009" name="Int. J. Syst. Evol. Microbiol.">
        <title>Janibacter hoylei sp. nov., Bacillus isronensis sp. nov. and Bacillus aryabhattai sp. nov., isolated from cryotubes used for collecting air from the upper atmosphere.</title>
        <authorList>
            <person name="Shivaji S."/>
            <person name="Chaturvedi P."/>
            <person name="Begum Z."/>
            <person name="Pindi P.K."/>
            <person name="Manorama R."/>
            <person name="Padmanaban D.A."/>
            <person name="Shouche Y.S."/>
            <person name="Pawar S."/>
            <person name="Vaishampayan P."/>
            <person name="Dutt C.B."/>
            <person name="Datta G.N."/>
            <person name="Manchanda R.K."/>
            <person name="Rao U.R."/>
            <person name="Bhargava P.M."/>
            <person name="Narlikar J.V."/>
        </authorList>
    </citation>
    <scope>NUCLEOTIDE SEQUENCE [LARGE SCALE GENOMIC DNA]</scope>
    <source>
        <strain evidence="4 5">PVAS-1</strain>
    </source>
</reference>
<dbReference type="CDD" id="cd02972">
    <property type="entry name" value="DsbA_family"/>
    <property type="match status" value="1"/>
</dbReference>
<organism evidence="4 5">
    <name type="scientific">Janibacter hoylei PVAS-1</name>
    <dbReference type="NCBI Taxonomy" id="1210046"/>
    <lineage>
        <taxon>Bacteria</taxon>
        <taxon>Bacillati</taxon>
        <taxon>Actinomycetota</taxon>
        <taxon>Actinomycetes</taxon>
        <taxon>Micrococcales</taxon>
        <taxon>Intrasporangiaceae</taxon>
        <taxon>Janibacter</taxon>
    </lineage>
</organism>
<keyword evidence="2" id="KW-0812">Transmembrane</keyword>
<dbReference type="Gene3D" id="3.40.30.10">
    <property type="entry name" value="Glutaredoxin"/>
    <property type="match status" value="1"/>
</dbReference>
<proteinExistence type="predicted"/>
<evidence type="ECO:0000259" key="3">
    <source>
        <dbReference type="Pfam" id="PF13462"/>
    </source>
</evidence>
<name>A0A444AZI5_9MICO</name>